<reference evidence="2 3" key="1">
    <citation type="submission" date="2020-04" db="EMBL/GenBank/DDBJ databases">
        <title>Draft genome of Pyxidicoccus fallax type strain.</title>
        <authorList>
            <person name="Whitworth D.E."/>
        </authorList>
    </citation>
    <scope>NUCLEOTIDE SEQUENCE [LARGE SCALE GENOMIC DNA]</scope>
    <source>
        <strain evidence="2 3">DSM 14698</strain>
    </source>
</reference>
<evidence type="ECO:0000256" key="1">
    <source>
        <dbReference type="SAM" id="SignalP"/>
    </source>
</evidence>
<dbReference type="RefSeq" id="WP_169343914.1">
    <property type="nucleotide sequence ID" value="NZ_JABBJJ010000022.1"/>
</dbReference>
<sequence>MRSLRTLSVVVSLLAVPVLPALAEEPKPAEKSQTAEAEKPKCEHGVQKTLCTRCNPKLAAVFKSKGDWCPEHDRPESQCSICHPDLAKKGVK</sequence>
<dbReference type="Proteomes" id="UP000518300">
    <property type="component" value="Unassembled WGS sequence"/>
</dbReference>
<accession>A0A848L7T4</accession>
<gene>
    <name evidence="2" type="ORF">HG543_07055</name>
</gene>
<evidence type="ECO:0000313" key="2">
    <source>
        <dbReference type="EMBL" id="NMO14617.1"/>
    </source>
</evidence>
<evidence type="ECO:0000313" key="3">
    <source>
        <dbReference type="Proteomes" id="UP000518300"/>
    </source>
</evidence>
<keyword evidence="1" id="KW-0732">Signal</keyword>
<name>A0A848L7T4_9BACT</name>
<dbReference type="EMBL" id="JABBJJ010000022">
    <property type="protein sequence ID" value="NMO14617.1"/>
    <property type="molecule type" value="Genomic_DNA"/>
</dbReference>
<feature type="signal peptide" evidence="1">
    <location>
        <begin position="1"/>
        <end position="23"/>
    </location>
</feature>
<feature type="chain" id="PRO_5032885522" evidence="1">
    <location>
        <begin position="24"/>
        <end position="92"/>
    </location>
</feature>
<proteinExistence type="predicted"/>
<comment type="caution">
    <text evidence="2">The sequence shown here is derived from an EMBL/GenBank/DDBJ whole genome shotgun (WGS) entry which is preliminary data.</text>
</comment>
<organism evidence="2 3">
    <name type="scientific">Pyxidicoccus fallax</name>
    <dbReference type="NCBI Taxonomy" id="394095"/>
    <lineage>
        <taxon>Bacteria</taxon>
        <taxon>Pseudomonadati</taxon>
        <taxon>Myxococcota</taxon>
        <taxon>Myxococcia</taxon>
        <taxon>Myxococcales</taxon>
        <taxon>Cystobacterineae</taxon>
        <taxon>Myxococcaceae</taxon>
        <taxon>Pyxidicoccus</taxon>
    </lineage>
</organism>
<keyword evidence="3" id="KW-1185">Reference proteome</keyword>
<protein>
    <submittedName>
        <fullName evidence="2">Uncharacterized protein</fullName>
    </submittedName>
</protein>
<dbReference type="AlphaFoldDB" id="A0A848L7T4"/>